<accession>A0A0E9MSP9</accession>
<dbReference type="NCBIfam" id="NF035944">
    <property type="entry name" value="PEPxxWA-CTERM"/>
    <property type="match status" value="1"/>
</dbReference>
<feature type="domain" description="Ice-binding protein C-terminal" evidence="1">
    <location>
        <begin position="133"/>
        <end position="157"/>
    </location>
</feature>
<dbReference type="EMBL" id="BBWU01000045">
    <property type="protein sequence ID" value="GAO40160.1"/>
    <property type="molecule type" value="Genomic_DNA"/>
</dbReference>
<dbReference type="OrthoDB" id="9152028at2"/>
<evidence type="ECO:0000313" key="2">
    <source>
        <dbReference type="EMBL" id="GAO40160.1"/>
    </source>
</evidence>
<protein>
    <recommendedName>
        <fullName evidence="1">Ice-binding protein C-terminal domain-containing protein</fullName>
    </recommendedName>
</protein>
<dbReference type="STRING" id="1219043.SCH01S_45_00030"/>
<sequence>MADIGLTTGSCSGFFQGNLLGGDSAKVNAQFTALSAFNYSWDKIWTTVDATKVSPGDIRTLTYMQPLYGETVIGIHFGAAVGAGANGIGVPGGGTAFYRFDAGVAGIQQLALKYQGLSSAVIYKTGTFTPPPSVPEPATWAMMIGGFGLLGTAVRRRRRTGAAAA</sequence>
<dbReference type="AlphaFoldDB" id="A0A0E9MSP9"/>
<evidence type="ECO:0000313" key="3">
    <source>
        <dbReference type="Proteomes" id="UP000033202"/>
    </source>
</evidence>
<organism evidence="2 3">
    <name type="scientific">Sphingomonas changbaiensis NBRC 104936</name>
    <dbReference type="NCBI Taxonomy" id="1219043"/>
    <lineage>
        <taxon>Bacteria</taxon>
        <taxon>Pseudomonadati</taxon>
        <taxon>Pseudomonadota</taxon>
        <taxon>Alphaproteobacteria</taxon>
        <taxon>Sphingomonadales</taxon>
        <taxon>Sphingomonadaceae</taxon>
        <taxon>Sphingomonas</taxon>
    </lineage>
</organism>
<name>A0A0E9MSP9_9SPHN</name>
<evidence type="ECO:0000259" key="1">
    <source>
        <dbReference type="Pfam" id="PF07589"/>
    </source>
</evidence>
<comment type="caution">
    <text evidence="2">The sequence shown here is derived from an EMBL/GenBank/DDBJ whole genome shotgun (WGS) entry which is preliminary data.</text>
</comment>
<gene>
    <name evidence="2" type="ORF">SCH01S_45_00030</name>
</gene>
<reference evidence="2 3" key="1">
    <citation type="submission" date="2015-04" db="EMBL/GenBank/DDBJ databases">
        <title>Whole genome shotgun sequence of Sphingomonas changbaiensis NBRC 104936.</title>
        <authorList>
            <person name="Katano-Makiyama Y."/>
            <person name="Hosoyama A."/>
            <person name="Hashimoto M."/>
            <person name="Noguchi M."/>
            <person name="Tsuchikane K."/>
            <person name="Ohji S."/>
            <person name="Yamazoe A."/>
            <person name="Ichikawa N."/>
            <person name="Kimura A."/>
            <person name="Fujita N."/>
        </authorList>
    </citation>
    <scope>NUCLEOTIDE SEQUENCE [LARGE SCALE GENOMIC DNA]</scope>
    <source>
        <strain evidence="2 3">NBRC 104936</strain>
    </source>
</reference>
<dbReference type="Proteomes" id="UP000033202">
    <property type="component" value="Unassembled WGS sequence"/>
</dbReference>
<keyword evidence="3" id="KW-1185">Reference proteome</keyword>
<proteinExistence type="predicted"/>
<dbReference type="Pfam" id="PF07589">
    <property type="entry name" value="PEP-CTERM"/>
    <property type="match status" value="1"/>
</dbReference>
<dbReference type="NCBIfam" id="TIGR02595">
    <property type="entry name" value="PEP_CTERM"/>
    <property type="match status" value="1"/>
</dbReference>
<dbReference type="InterPro" id="IPR013424">
    <property type="entry name" value="Ice-binding_C"/>
</dbReference>